<gene>
    <name evidence="5" type="ORF">ACFQ2O_18410</name>
</gene>
<evidence type="ECO:0000256" key="1">
    <source>
        <dbReference type="ARBA" id="ARBA00022737"/>
    </source>
</evidence>
<dbReference type="RefSeq" id="WP_377531348.1">
    <property type="nucleotide sequence ID" value="NZ_JBHTLD010000228.1"/>
</dbReference>
<feature type="transmembrane region" description="Helical" evidence="4">
    <location>
        <begin position="7"/>
        <end position="25"/>
    </location>
</feature>
<evidence type="ECO:0000313" key="5">
    <source>
        <dbReference type="EMBL" id="MFD1188192.1"/>
    </source>
</evidence>
<dbReference type="Proteomes" id="UP001597094">
    <property type="component" value="Unassembled WGS sequence"/>
</dbReference>
<protein>
    <submittedName>
        <fullName evidence="5">Tetratricopeptide repeat protein</fullName>
    </submittedName>
</protein>
<reference evidence="6" key="1">
    <citation type="journal article" date="2019" name="Int. J. Syst. Evol. Microbiol.">
        <title>The Global Catalogue of Microorganisms (GCM) 10K type strain sequencing project: providing services to taxonomists for standard genome sequencing and annotation.</title>
        <authorList>
            <consortium name="The Broad Institute Genomics Platform"/>
            <consortium name="The Broad Institute Genome Sequencing Center for Infectious Disease"/>
            <person name="Wu L."/>
            <person name="Ma J."/>
        </authorList>
    </citation>
    <scope>NUCLEOTIDE SEQUENCE [LARGE SCALE GENOMIC DNA]</scope>
    <source>
        <strain evidence="6">JCM 31319</strain>
    </source>
</reference>
<keyword evidence="4" id="KW-1133">Transmembrane helix</keyword>
<dbReference type="EMBL" id="JBHTLD010000228">
    <property type="protein sequence ID" value="MFD1188192.1"/>
    <property type="molecule type" value="Genomic_DNA"/>
</dbReference>
<dbReference type="SMART" id="SM00028">
    <property type="entry name" value="TPR"/>
    <property type="match status" value="7"/>
</dbReference>
<dbReference type="PANTHER" id="PTHR45641:SF19">
    <property type="entry name" value="NEPHROCYSTIN-3"/>
    <property type="match status" value="1"/>
</dbReference>
<organism evidence="5 6">
    <name type="scientific">Pontibacter rugosus</name>
    <dbReference type="NCBI Taxonomy" id="1745966"/>
    <lineage>
        <taxon>Bacteria</taxon>
        <taxon>Pseudomonadati</taxon>
        <taxon>Bacteroidota</taxon>
        <taxon>Cytophagia</taxon>
        <taxon>Cytophagales</taxon>
        <taxon>Hymenobacteraceae</taxon>
        <taxon>Pontibacter</taxon>
    </lineage>
</organism>
<evidence type="ECO:0000256" key="4">
    <source>
        <dbReference type="SAM" id="Phobius"/>
    </source>
</evidence>
<feature type="transmembrane region" description="Helical" evidence="4">
    <location>
        <begin position="119"/>
        <end position="138"/>
    </location>
</feature>
<keyword evidence="4" id="KW-0472">Membrane</keyword>
<feature type="transmembrane region" description="Helical" evidence="4">
    <location>
        <begin position="56"/>
        <end position="76"/>
    </location>
</feature>
<evidence type="ECO:0000256" key="2">
    <source>
        <dbReference type="ARBA" id="ARBA00022803"/>
    </source>
</evidence>
<name>A0ABW3SUP9_9BACT</name>
<proteinExistence type="predicted"/>
<keyword evidence="2" id="KW-0802">TPR repeat</keyword>
<feature type="coiled-coil region" evidence="3">
    <location>
        <begin position="450"/>
        <end position="540"/>
    </location>
</feature>
<keyword evidence="4" id="KW-0812">Transmembrane</keyword>
<feature type="transmembrane region" description="Helical" evidence="4">
    <location>
        <begin position="82"/>
        <end position="107"/>
    </location>
</feature>
<dbReference type="PANTHER" id="PTHR45641">
    <property type="entry name" value="TETRATRICOPEPTIDE REPEAT PROTEIN (AFU_ORTHOLOGUE AFUA_6G03870)"/>
    <property type="match status" value="1"/>
</dbReference>
<dbReference type="SUPFAM" id="SSF48452">
    <property type="entry name" value="TPR-like"/>
    <property type="match status" value="3"/>
</dbReference>
<accession>A0ABW3SUP9</accession>
<evidence type="ECO:0000313" key="6">
    <source>
        <dbReference type="Proteomes" id="UP001597094"/>
    </source>
</evidence>
<keyword evidence="6" id="KW-1185">Reference proteome</keyword>
<dbReference type="InterPro" id="IPR011990">
    <property type="entry name" value="TPR-like_helical_dom_sf"/>
</dbReference>
<evidence type="ECO:0000256" key="3">
    <source>
        <dbReference type="SAM" id="Coils"/>
    </source>
</evidence>
<comment type="caution">
    <text evidence="5">The sequence shown here is derived from an EMBL/GenBank/DDBJ whole genome shotgun (WGS) entry which is preliminary data.</text>
</comment>
<feature type="transmembrane region" description="Helical" evidence="4">
    <location>
        <begin position="31"/>
        <end position="49"/>
    </location>
</feature>
<sequence length="739" mass="83258">MRDLEIAFWALLAFVAVFVLSGVMGNTVLRLILWTFGITYALGGYWLLIKYEYPKVLSILAGLAIGAALFILPYGIVANLSWLKGLLFAAPNFCLFLFLLICTYRLRIRQRFGGNFKPLLIRSAVLVVLTSVFASLPLNTWAHRQVLWAFNQHNESLLHNLRMFEGRDKVNQFLNNNACDAAIEAANTARREGELWLEWRQEDGLQELYGISGIIELQYYAYTCKGRATYDAEDYQQALLAFKEADAVLDDLIGADSSWHVRKVWSWKSIADCHAKLLAYEKADSLYSLAISKYAAGVGKADEDMADLVISATTSASAQGAMQEANQMLEPLLVSFESKYKAGKGSYKGTMKLYEHLIANLLRANDYKKAALYLQKGKQFTHKDSLSYHVLQHYDGYLQLYTNKYKAAVLRLEEAKAGYKNLEQPGSGNHVVVRQALFKAYMALADYSKAEDLIKEAQKLSKRINGSESVLYHNVLLDAAQLDDHLGKYEAAKEKLVKVLQRYERQWRDNNRTAEILAQLATIEDELDNQTQAAAHANRAYAVIKWFTGYKSASDDEVLLNIANVNMSLKNYAFSDSLYRAVLARSEGDSYKTKKAKVLSGIALIEMEQGQFQKAGEKLEQAITTARQVVGEAHPMLATLYYNKSRLKLSEGKTEEALKEAAKARGIANKYFAANHVNQGDIYTLLGDIMLAQSKADEAEQLYLEAAKIYKLTYKVNHRKRQRIEEMLKSINATTAKQV</sequence>
<dbReference type="Gene3D" id="1.25.40.10">
    <property type="entry name" value="Tetratricopeptide repeat domain"/>
    <property type="match status" value="3"/>
</dbReference>
<dbReference type="InterPro" id="IPR019734">
    <property type="entry name" value="TPR_rpt"/>
</dbReference>
<keyword evidence="1" id="KW-0677">Repeat</keyword>
<keyword evidence="3" id="KW-0175">Coiled coil</keyword>
<dbReference type="Pfam" id="PF13424">
    <property type="entry name" value="TPR_12"/>
    <property type="match status" value="1"/>
</dbReference>